<dbReference type="EMBL" id="PNCG01000781">
    <property type="protein sequence ID" value="TMP73049.1"/>
    <property type="molecule type" value="Genomic_DNA"/>
</dbReference>
<dbReference type="InterPro" id="IPR036635">
    <property type="entry name" value="MurB_C_sf"/>
</dbReference>
<dbReference type="Pfam" id="PF02873">
    <property type="entry name" value="MurB_C"/>
    <property type="match status" value="1"/>
</dbReference>
<proteinExistence type="predicted"/>
<dbReference type="InterPro" id="IPR003170">
    <property type="entry name" value="MurB"/>
</dbReference>
<evidence type="ECO:0000256" key="2">
    <source>
        <dbReference type="ARBA" id="ARBA00015188"/>
    </source>
</evidence>
<evidence type="ECO:0000256" key="1">
    <source>
        <dbReference type="ARBA" id="ARBA00001974"/>
    </source>
</evidence>
<protein>
    <recommendedName>
        <fullName evidence="2">UDP-N-acetylenolpyruvoylglucosamine reductase</fullName>
    </recommendedName>
    <alternativeName>
        <fullName evidence="3">UDP-N-acetylmuramate dehydrogenase</fullName>
    </alternativeName>
</protein>
<reference evidence="6" key="2">
    <citation type="submission" date="2019-06" db="EMBL/GenBank/DDBJ databases">
        <title>Co-occurence of chitin degradation, pigmentation and bioactivity in marine Pseudoalteromonas.</title>
        <authorList>
            <person name="Sonnenschein E.C."/>
            <person name="Bech P.K."/>
        </authorList>
    </citation>
    <scope>NUCLEOTIDE SEQUENCE [LARGE SCALE GENOMIC DNA]</scope>
    <source>
        <strain evidence="6">S2897</strain>
    </source>
</reference>
<dbReference type="Proteomes" id="UP000305874">
    <property type="component" value="Unassembled WGS sequence"/>
</dbReference>
<dbReference type="PANTHER" id="PTHR21071:SF4">
    <property type="entry name" value="UDP-N-ACETYLENOLPYRUVOYLGLUCOSAMINE REDUCTASE"/>
    <property type="match status" value="1"/>
</dbReference>
<reference evidence="5 6" key="1">
    <citation type="submission" date="2017-12" db="EMBL/GenBank/DDBJ databases">
        <authorList>
            <person name="Paulsen S."/>
            <person name="Gram L.K."/>
        </authorList>
    </citation>
    <scope>NUCLEOTIDE SEQUENCE [LARGE SCALE GENOMIC DNA]</scope>
    <source>
        <strain evidence="5 6">S2897</strain>
    </source>
</reference>
<organism evidence="5 6">
    <name type="scientific">Pseudoalteromonas ruthenica</name>
    <dbReference type="NCBI Taxonomy" id="151081"/>
    <lineage>
        <taxon>Bacteria</taxon>
        <taxon>Pseudomonadati</taxon>
        <taxon>Pseudomonadota</taxon>
        <taxon>Gammaproteobacteria</taxon>
        <taxon>Alteromonadales</taxon>
        <taxon>Pseudoalteromonadaceae</taxon>
        <taxon>Pseudoalteromonas</taxon>
    </lineage>
</organism>
<name>A0A5S3YJ60_9GAMM</name>
<evidence type="ECO:0000313" key="6">
    <source>
        <dbReference type="Proteomes" id="UP000305874"/>
    </source>
</evidence>
<dbReference type="GO" id="GO:0008762">
    <property type="term" value="F:UDP-N-acetylmuramate dehydrogenase activity"/>
    <property type="evidence" value="ECO:0007669"/>
    <property type="project" value="InterPro"/>
</dbReference>
<accession>A0A5S3YJ60</accession>
<feature type="non-terminal residue" evidence="5">
    <location>
        <position position="1"/>
    </location>
</feature>
<dbReference type="GO" id="GO:0050660">
    <property type="term" value="F:flavin adenine dinucleotide binding"/>
    <property type="evidence" value="ECO:0007669"/>
    <property type="project" value="TreeGrafter"/>
</dbReference>
<dbReference type="PANTHER" id="PTHR21071">
    <property type="entry name" value="UDP-N-ACETYLENOLPYRUVOYLGLUCOSAMINE REDUCTASE"/>
    <property type="match status" value="1"/>
</dbReference>
<evidence type="ECO:0000313" key="5">
    <source>
        <dbReference type="EMBL" id="TMP73049.1"/>
    </source>
</evidence>
<feature type="domain" description="UDP-N-acetylenolpyruvoylglucosamine reductase C-terminal" evidence="4">
    <location>
        <begin position="4"/>
        <end position="66"/>
    </location>
</feature>
<dbReference type="Gene3D" id="3.90.78.10">
    <property type="entry name" value="UDP-N-acetylenolpyruvoylglucosamine reductase, C-terminal domain"/>
    <property type="match status" value="1"/>
</dbReference>
<gene>
    <name evidence="5" type="ORF">CWC05_22530</name>
</gene>
<dbReference type="GO" id="GO:0005829">
    <property type="term" value="C:cytosol"/>
    <property type="evidence" value="ECO:0007669"/>
    <property type="project" value="TreeGrafter"/>
</dbReference>
<dbReference type="SUPFAM" id="SSF56194">
    <property type="entry name" value="Uridine diphospho-N-Acetylenolpyruvylglucosamine reductase, MurB, C-terminal domain"/>
    <property type="match status" value="1"/>
</dbReference>
<evidence type="ECO:0000259" key="4">
    <source>
        <dbReference type="Pfam" id="PF02873"/>
    </source>
</evidence>
<dbReference type="GO" id="GO:0071555">
    <property type="term" value="P:cell wall organization"/>
    <property type="evidence" value="ECO:0007669"/>
    <property type="project" value="TreeGrafter"/>
</dbReference>
<evidence type="ECO:0000256" key="3">
    <source>
        <dbReference type="ARBA" id="ARBA00031026"/>
    </source>
</evidence>
<dbReference type="InterPro" id="IPR011601">
    <property type="entry name" value="MurB_C"/>
</dbReference>
<dbReference type="AlphaFoldDB" id="A0A5S3YJ60"/>
<comment type="caution">
    <text evidence="5">The sequence shown here is derived from an EMBL/GenBank/DDBJ whole genome shotgun (WGS) entry which is preliminary data.</text>
</comment>
<comment type="cofactor">
    <cofactor evidence="1">
        <name>FAD</name>
        <dbReference type="ChEBI" id="CHEBI:57692"/>
    </cofactor>
</comment>
<sequence>GPPGKIIESLGFKGSKIGGAMVSPIHANFIVNFGGAVASDVVKLVNQINERIHSEHGFTLKSEGVFVSSKGELIRLDDLSDENSLI</sequence>